<evidence type="ECO:0000313" key="4">
    <source>
        <dbReference type="Proteomes" id="UP000554482"/>
    </source>
</evidence>
<accession>A0A7J6VEW0</accession>
<dbReference type="OrthoDB" id="1924503at2759"/>
<organism evidence="3 4">
    <name type="scientific">Thalictrum thalictroides</name>
    <name type="common">Rue-anemone</name>
    <name type="synonym">Anemone thalictroides</name>
    <dbReference type="NCBI Taxonomy" id="46969"/>
    <lineage>
        <taxon>Eukaryota</taxon>
        <taxon>Viridiplantae</taxon>
        <taxon>Streptophyta</taxon>
        <taxon>Embryophyta</taxon>
        <taxon>Tracheophyta</taxon>
        <taxon>Spermatophyta</taxon>
        <taxon>Magnoliopsida</taxon>
        <taxon>Ranunculales</taxon>
        <taxon>Ranunculaceae</taxon>
        <taxon>Thalictroideae</taxon>
        <taxon>Thalictrum</taxon>
    </lineage>
</organism>
<gene>
    <name evidence="3" type="ORF">FRX31_026779</name>
</gene>
<evidence type="ECO:0000259" key="2">
    <source>
        <dbReference type="Pfam" id="PF12776"/>
    </source>
</evidence>
<dbReference type="PANTHER" id="PTHR46929:SF3">
    <property type="entry name" value="MYB_SANT-LIKE DOMAIN-CONTAINING PROTEIN"/>
    <property type="match status" value="1"/>
</dbReference>
<dbReference type="Proteomes" id="UP000554482">
    <property type="component" value="Unassembled WGS sequence"/>
</dbReference>
<dbReference type="Pfam" id="PF12776">
    <property type="entry name" value="Myb_DNA-bind_3"/>
    <property type="match status" value="1"/>
</dbReference>
<dbReference type="PANTHER" id="PTHR46929">
    <property type="entry name" value="EXPRESSED PROTEIN"/>
    <property type="match status" value="1"/>
</dbReference>
<protein>
    <submittedName>
        <fullName evidence="3">Myb/SANT-like domain</fullName>
    </submittedName>
</protein>
<comment type="caution">
    <text evidence="3">The sequence shown here is derived from an EMBL/GenBank/DDBJ whole genome shotgun (WGS) entry which is preliminary data.</text>
</comment>
<dbReference type="AlphaFoldDB" id="A0A7J6VEW0"/>
<dbReference type="InterPro" id="IPR024752">
    <property type="entry name" value="Myb/SANT-like_dom"/>
</dbReference>
<feature type="region of interest" description="Disordered" evidence="1">
    <location>
        <begin position="184"/>
        <end position="218"/>
    </location>
</feature>
<evidence type="ECO:0000256" key="1">
    <source>
        <dbReference type="SAM" id="MobiDB-lite"/>
    </source>
</evidence>
<feature type="domain" description="Myb/SANT-like" evidence="2">
    <location>
        <begin position="32"/>
        <end position="125"/>
    </location>
</feature>
<feature type="compositionally biased region" description="Basic residues" evidence="1">
    <location>
        <begin position="201"/>
        <end position="218"/>
    </location>
</feature>
<evidence type="ECO:0000313" key="3">
    <source>
        <dbReference type="EMBL" id="KAF5183634.1"/>
    </source>
</evidence>
<reference evidence="3 4" key="1">
    <citation type="submission" date="2020-06" db="EMBL/GenBank/DDBJ databases">
        <title>Transcriptomic and genomic resources for Thalictrum thalictroides and T. hernandezii: Facilitating candidate gene discovery in an emerging model plant lineage.</title>
        <authorList>
            <person name="Arias T."/>
            <person name="Riano-Pachon D.M."/>
            <person name="Di Stilio V.S."/>
        </authorList>
    </citation>
    <scope>NUCLEOTIDE SEQUENCE [LARGE SCALE GENOMIC DNA]</scope>
    <source>
        <strain evidence="4">cv. WT478/WT964</strain>
        <tissue evidence="3">Leaves</tissue>
    </source>
</reference>
<proteinExistence type="predicted"/>
<dbReference type="EMBL" id="JABWDY010033156">
    <property type="protein sequence ID" value="KAF5183634.1"/>
    <property type="molecule type" value="Genomic_DNA"/>
</dbReference>
<name>A0A7J6VEW0_THATH</name>
<keyword evidence="4" id="KW-1185">Reference proteome</keyword>
<sequence length="306" mass="34829">MDPNAFAQRIDKGKKPDLDFAQTVDMKKKQVNWTRSMDTALIDTFLDAYQQGKKQGRVWDESVYVSIKSAVLAKCHEHVEKNHIVSRVRTMRTEFNCFMDLKSRSGFGWDPIKQTIDAPDEKWDELLGDPKSREKFKGFRDRGPKWPLEQLAIIVGNTYANGSNSFGGLDSIDLNKMASMPDLPSTETIDVDDIEDTNGAGKRKGSTSTSKKRQHGKKTRFMDGVSDVVHEMTDEMVNLRKSIDPAARAEYVREQVLEVEGFSKPYLRKAYVLIMKDPIEKEIFIGGDSEIRKDILESLRAKIENV</sequence>